<dbReference type="EMBL" id="JBBNAG010000007">
    <property type="protein sequence ID" value="KAK9119499.1"/>
    <property type="molecule type" value="Genomic_DNA"/>
</dbReference>
<comment type="caution">
    <text evidence="1">The sequence shown here is derived from an EMBL/GenBank/DDBJ whole genome shotgun (WGS) entry which is preliminary data.</text>
</comment>
<protein>
    <submittedName>
        <fullName evidence="1">Uncharacterized protein</fullName>
    </submittedName>
</protein>
<dbReference type="AlphaFoldDB" id="A0AAP0NV36"/>
<reference evidence="1 2" key="1">
    <citation type="submission" date="2024-01" db="EMBL/GenBank/DDBJ databases">
        <title>Genome assemblies of Stephania.</title>
        <authorList>
            <person name="Yang L."/>
        </authorList>
    </citation>
    <scope>NUCLEOTIDE SEQUENCE [LARGE SCALE GENOMIC DNA]</scope>
    <source>
        <strain evidence="1">JXDWG</strain>
        <tissue evidence="1">Leaf</tissue>
    </source>
</reference>
<dbReference type="Proteomes" id="UP001419268">
    <property type="component" value="Unassembled WGS sequence"/>
</dbReference>
<gene>
    <name evidence="1" type="ORF">Scep_017592</name>
</gene>
<sequence length="54" mass="6241">MTWQGLVMWNATWRVARRAGVWGRHIFKLATSRSTLLDLGSAISSHHFFQTLKL</sequence>
<proteinExistence type="predicted"/>
<keyword evidence="2" id="KW-1185">Reference proteome</keyword>
<name>A0AAP0NV36_9MAGN</name>
<organism evidence="1 2">
    <name type="scientific">Stephania cephalantha</name>
    <dbReference type="NCBI Taxonomy" id="152367"/>
    <lineage>
        <taxon>Eukaryota</taxon>
        <taxon>Viridiplantae</taxon>
        <taxon>Streptophyta</taxon>
        <taxon>Embryophyta</taxon>
        <taxon>Tracheophyta</taxon>
        <taxon>Spermatophyta</taxon>
        <taxon>Magnoliopsida</taxon>
        <taxon>Ranunculales</taxon>
        <taxon>Menispermaceae</taxon>
        <taxon>Menispermoideae</taxon>
        <taxon>Cissampelideae</taxon>
        <taxon>Stephania</taxon>
    </lineage>
</organism>
<evidence type="ECO:0000313" key="2">
    <source>
        <dbReference type="Proteomes" id="UP001419268"/>
    </source>
</evidence>
<evidence type="ECO:0000313" key="1">
    <source>
        <dbReference type="EMBL" id="KAK9119499.1"/>
    </source>
</evidence>
<accession>A0AAP0NV36</accession>